<dbReference type="Pfam" id="PF00628">
    <property type="entry name" value="PHD"/>
    <property type="match status" value="2"/>
</dbReference>
<dbReference type="SUPFAM" id="SSF57903">
    <property type="entry name" value="FYVE/PHD zinc finger"/>
    <property type="match status" value="2"/>
</dbReference>
<dbReference type="PROSITE" id="PS50016">
    <property type="entry name" value="ZF_PHD_2"/>
    <property type="match status" value="2"/>
</dbReference>
<keyword evidence="5" id="KW-0175">Coiled coil</keyword>
<dbReference type="Gene3D" id="4.10.60.10">
    <property type="entry name" value="Zinc finger, CCHC-type"/>
    <property type="match status" value="1"/>
</dbReference>
<evidence type="ECO:0000256" key="1">
    <source>
        <dbReference type="ARBA" id="ARBA00022723"/>
    </source>
</evidence>
<dbReference type="InterPro" id="IPR001965">
    <property type="entry name" value="Znf_PHD"/>
</dbReference>
<feature type="compositionally biased region" description="Low complexity" evidence="6">
    <location>
        <begin position="967"/>
        <end position="981"/>
    </location>
</feature>
<keyword evidence="10" id="KW-1185">Reference proteome</keyword>
<dbReference type="PROSITE" id="PS51805">
    <property type="entry name" value="EPHD"/>
    <property type="match status" value="1"/>
</dbReference>
<dbReference type="InterPro" id="IPR050701">
    <property type="entry name" value="Histone_Mod_Regulator"/>
</dbReference>
<dbReference type="GO" id="GO:0006357">
    <property type="term" value="P:regulation of transcription by RNA polymerase II"/>
    <property type="evidence" value="ECO:0007669"/>
    <property type="project" value="TreeGrafter"/>
</dbReference>
<evidence type="ECO:0000256" key="2">
    <source>
        <dbReference type="ARBA" id="ARBA00022771"/>
    </source>
</evidence>
<dbReference type="InterPro" id="IPR034732">
    <property type="entry name" value="EPHD"/>
</dbReference>
<dbReference type="InterPro" id="IPR019786">
    <property type="entry name" value="Zinc_finger_PHD-type_CS"/>
</dbReference>
<evidence type="ECO:0000259" key="7">
    <source>
        <dbReference type="PROSITE" id="PS50016"/>
    </source>
</evidence>
<evidence type="ECO:0000259" key="9">
    <source>
        <dbReference type="PROSITE" id="PS51805"/>
    </source>
</evidence>
<dbReference type="InterPro" id="IPR011011">
    <property type="entry name" value="Znf_FYVE_PHD"/>
</dbReference>
<dbReference type="SMART" id="SM00249">
    <property type="entry name" value="PHD"/>
    <property type="match status" value="3"/>
</dbReference>
<dbReference type="Gene3D" id="2.30.30.1150">
    <property type="match status" value="1"/>
</dbReference>
<dbReference type="InterPro" id="IPR006568">
    <property type="entry name" value="PSP_pro-rich"/>
</dbReference>
<feature type="region of interest" description="Disordered" evidence="6">
    <location>
        <begin position="301"/>
        <end position="353"/>
    </location>
</feature>
<feature type="domain" description="CCHC-type" evidence="8">
    <location>
        <begin position="97"/>
        <end position="111"/>
    </location>
</feature>
<name>A0A1I8BD70_MELHA</name>
<dbReference type="InterPro" id="IPR036875">
    <property type="entry name" value="Znf_CCHC_sf"/>
</dbReference>
<keyword evidence="2 4" id="KW-0863">Zinc-finger</keyword>
<dbReference type="Gene3D" id="3.30.40.10">
    <property type="entry name" value="Zinc/RING finger domain, C3HC4 (zinc finger)"/>
    <property type="match status" value="2"/>
</dbReference>
<dbReference type="GO" id="GO:0008270">
    <property type="term" value="F:zinc ion binding"/>
    <property type="evidence" value="ECO:0007669"/>
    <property type="project" value="UniProtKB-KW"/>
</dbReference>
<dbReference type="GO" id="GO:0019899">
    <property type="term" value="F:enzyme binding"/>
    <property type="evidence" value="ECO:0007669"/>
    <property type="project" value="UniProtKB-ARBA"/>
</dbReference>
<feature type="compositionally biased region" description="Acidic residues" evidence="6">
    <location>
        <begin position="487"/>
        <end position="500"/>
    </location>
</feature>
<dbReference type="WBParaSite" id="MhA1_Contig1992.frz3.gene6">
    <property type="protein sequence ID" value="MhA1_Contig1992.frz3.gene6"/>
    <property type="gene ID" value="MhA1_Contig1992.frz3.gene6"/>
</dbReference>
<evidence type="ECO:0000313" key="10">
    <source>
        <dbReference type="Proteomes" id="UP000095281"/>
    </source>
</evidence>
<feature type="coiled-coil region" evidence="5">
    <location>
        <begin position="866"/>
        <end position="893"/>
    </location>
</feature>
<evidence type="ECO:0000259" key="8">
    <source>
        <dbReference type="PROSITE" id="PS50158"/>
    </source>
</evidence>
<dbReference type="PROSITE" id="PS50158">
    <property type="entry name" value="ZF_CCHC"/>
    <property type="match status" value="1"/>
</dbReference>
<sequence>MMGKDNEILELREEAEGSDSDSDIQILYENDSCNVMSELDADSSFFVDTSCGDSCERKATSTTNGILNSSNILSHLIETPSSDNTSKNNKRRSDRACFNCNSFDHTSRECPHPINNGRIAKNRKSFMQKRDVGRFHEHTQTDAPSAGKISRRLREALGISERDLPEWIYRMRGLGFVHGYPPAYRKWLEKRCSLIPFIFSATERSVFKMHFGENADRKRTHDELKGGKIREIKDIFNFYNLEDINLTIDPEKIIRYPGFNYDDGYFRDVCKRRERYRIPPWNEFVNVQEVYLLQMDAVEKMEKETEDSPSAPKKSKLDYSSKGRDSDSEDDSDILIVDTRPNSNGLEDGEIPNERIVDLETNVTVRRRKEELATTIIHVSSEKNENIVNENEEKVLKKDNQKTVDGRKIIDEMRIPAEKLIFDDKINYDVRKPSLDSFAQTSSYWKEPWIRKTFTEYYERLTRAPGKRQIKPSVALFEAEFDNAVIDGDDDDDMDFTAEDESGHSISGESSNDGESAKGYESGSESENGEINERITLSDDNEMDNIPSTSEKIKNSRINGWLNDTINEEDTNIAKIEEKNSLPRLCSICLNDKRSDIFGDIIQCDKCGLLVHEVCYGVANELVESSSGDSQSSSTSTEPWFCEPCLFGDGSIPYCQLCPNRFGAFKLSDVPNNWVHLICALYTPGIQFDDQERLSGISWQNIDYRNFGRKQCGACIDQLDSRTGITVRCDAGLCKNFYHVTCAQRFSKFMRQEDRRMVEFKNIQLNPRQERKWQHQLEIRSKKNKIIRPEFTQKKVRLLHTSAQYLNQFAEKAELLGINRQQFEQEFYKVPTSQLPMGLTPAFSVDFVNYMTYRDNVLLIEEEKIIPKLEYQKEQLLENQKQLEINILKVKESDKELCEKITLKHNLFEKLKSVLLSISPSLVKEETTKRRQSLQIHKSPENWNKTLNSSISRLSEDSTNIRLSSIKSPQTSPKQTSSKTTFDQDIYGGVIPTNLFSKFGSSSEQQHKKLISSTTLPLSAILSGNHKTNTKNFKRRATDGGGTPSKSKIVAIEQKELSNCAKCKSMKEPHLLIKCETCDFYYHIGCLDPPLEKMPAKNKFSRFECSDCAEKRMEAEEAALEVKVEETSKECPLAVGRRSRRKLRTKLF</sequence>
<evidence type="ECO:0000313" key="11">
    <source>
        <dbReference type="WBParaSite" id="MhA1_Contig1992.frz3.gene6"/>
    </source>
</evidence>
<accession>A0A1I8BD70</accession>
<evidence type="ECO:0000256" key="4">
    <source>
        <dbReference type="PROSITE-ProRule" id="PRU00047"/>
    </source>
</evidence>
<evidence type="ECO:0000256" key="6">
    <source>
        <dbReference type="SAM" id="MobiDB-lite"/>
    </source>
</evidence>
<dbReference type="GO" id="GO:0003676">
    <property type="term" value="F:nucleic acid binding"/>
    <property type="evidence" value="ECO:0007669"/>
    <property type="project" value="InterPro"/>
</dbReference>
<keyword evidence="3" id="KW-0862">Zinc</keyword>
<feature type="compositionally biased region" description="Basic and acidic residues" evidence="6">
    <location>
        <begin position="315"/>
        <end position="326"/>
    </location>
</feature>
<dbReference type="InterPro" id="IPR013083">
    <property type="entry name" value="Znf_RING/FYVE/PHD"/>
</dbReference>
<dbReference type="SMART" id="SM00581">
    <property type="entry name" value="PSP"/>
    <property type="match status" value="1"/>
</dbReference>
<protein>
    <submittedName>
        <fullName evidence="11">CCHC-type domain-containing protein</fullName>
    </submittedName>
</protein>
<dbReference type="SUPFAM" id="SSF57756">
    <property type="entry name" value="Retrovirus zinc finger-like domains"/>
    <property type="match status" value="1"/>
</dbReference>
<dbReference type="SMART" id="SM00343">
    <property type="entry name" value="ZnF_C2HC"/>
    <property type="match status" value="1"/>
</dbReference>
<dbReference type="Proteomes" id="UP000095281">
    <property type="component" value="Unplaced"/>
</dbReference>
<feature type="compositionally biased region" description="Polar residues" evidence="6">
    <location>
        <begin position="504"/>
        <end position="514"/>
    </location>
</feature>
<dbReference type="Pfam" id="PF04046">
    <property type="entry name" value="PSP"/>
    <property type="match status" value="1"/>
</dbReference>
<feature type="region of interest" description="Disordered" evidence="6">
    <location>
        <begin position="485"/>
        <end position="549"/>
    </location>
</feature>
<feature type="region of interest" description="Disordered" evidence="6">
    <location>
        <begin position="962"/>
        <end position="983"/>
    </location>
</feature>
<organism evidence="10 11">
    <name type="scientific">Meloidogyne hapla</name>
    <name type="common">Root-knot nematode worm</name>
    <dbReference type="NCBI Taxonomy" id="6305"/>
    <lineage>
        <taxon>Eukaryota</taxon>
        <taxon>Metazoa</taxon>
        <taxon>Ecdysozoa</taxon>
        <taxon>Nematoda</taxon>
        <taxon>Chromadorea</taxon>
        <taxon>Rhabditida</taxon>
        <taxon>Tylenchina</taxon>
        <taxon>Tylenchomorpha</taxon>
        <taxon>Tylenchoidea</taxon>
        <taxon>Meloidogynidae</taxon>
        <taxon>Meloidogyninae</taxon>
        <taxon>Meloidogyne</taxon>
    </lineage>
</organism>
<feature type="domain" description="PHD-type" evidence="9">
    <location>
        <begin position="652"/>
        <end position="770"/>
    </location>
</feature>
<feature type="domain" description="PHD-type" evidence="7">
    <location>
        <begin position="583"/>
        <end position="648"/>
    </location>
</feature>
<keyword evidence="1" id="KW-0479">Metal-binding</keyword>
<evidence type="ECO:0000256" key="3">
    <source>
        <dbReference type="ARBA" id="ARBA00022833"/>
    </source>
</evidence>
<evidence type="ECO:0000256" key="5">
    <source>
        <dbReference type="SAM" id="Coils"/>
    </source>
</evidence>
<reference evidence="11" key="1">
    <citation type="submission" date="2016-11" db="UniProtKB">
        <authorList>
            <consortium name="WormBaseParasite"/>
        </authorList>
    </citation>
    <scope>IDENTIFICATION</scope>
</reference>
<proteinExistence type="predicted"/>
<dbReference type="PANTHER" id="PTHR13793">
    <property type="entry name" value="PHD FINGER PROTEINS"/>
    <property type="match status" value="1"/>
</dbReference>
<dbReference type="AlphaFoldDB" id="A0A1I8BD70"/>
<feature type="domain" description="PHD-type" evidence="7">
    <location>
        <begin position="1057"/>
        <end position="1111"/>
    </location>
</feature>
<dbReference type="InterPro" id="IPR001878">
    <property type="entry name" value="Znf_CCHC"/>
</dbReference>
<dbReference type="InterPro" id="IPR019787">
    <property type="entry name" value="Znf_PHD-finger"/>
</dbReference>
<dbReference type="Pfam" id="PF13832">
    <property type="entry name" value="zf-HC5HC2H_2"/>
    <property type="match status" value="1"/>
</dbReference>
<dbReference type="PANTHER" id="PTHR13793:SF158">
    <property type="entry name" value="PHD-TYPE DOMAIN-CONTAINING PROTEIN"/>
    <property type="match status" value="1"/>
</dbReference>
<dbReference type="PROSITE" id="PS01359">
    <property type="entry name" value="ZF_PHD_1"/>
    <property type="match status" value="2"/>
</dbReference>